<gene>
    <name evidence="1" type="ORF">E6W99_21955</name>
</gene>
<keyword evidence="2" id="KW-1185">Reference proteome</keyword>
<reference evidence="1 2" key="1">
    <citation type="submission" date="2019-04" db="EMBL/GenBank/DDBJ databases">
        <title>Bacillus sediminilitoris sp. nov., isolated from a tidal flat sediment on the East China Sea.</title>
        <authorList>
            <person name="Wei Y."/>
            <person name="Mao H."/>
            <person name="Fang J."/>
        </authorList>
    </citation>
    <scope>NUCLEOTIDE SEQUENCE [LARGE SCALE GENOMIC DNA]</scope>
    <source>
        <strain evidence="1 2">DSL-17</strain>
    </source>
</reference>
<dbReference type="Proteomes" id="UP000310334">
    <property type="component" value="Unassembled WGS sequence"/>
</dbReference>
<name>A0A4S4BMQ0_9BACI</name>
<dbReference type="Gene3D" id="1.10.606.10">
    <property type="entry name" value="Vanadium-containing Chloroperoxidase, domain 2"/>
    <property type="match status" value="1"/>
</dbReference>
<protein>
    <submittedName>
        <fullName evidence="1">Uncharacterized protein</fullName>
    </submittedName>
</protein>
<sequence>MLKAFFNELFIIPDPVVTNNDGTALILYGGQALTIGGELNKLASNIAHRRDTAAIHWRSDGVAGLELGESVAIGILRAYRPTYNGIFKGFSLTKFDGTKITI</sequence>
<dbReference type="InterPro" id="IPR016119">
    <property type="entry name" value="Br/Cl_peroxidase_C"/>
</dbReference>
<dbReference type="AlphaFoldDB" id="A0A4S4BMQ0"/>
<accession>A0A4S4BMQ0</accession>
<evidence type="ECO:0000313" key="1">
    <source>
        <dbReference type="EMBL" id="THF76127.1"/>
    </source>
</evidence>
<dbReference type="EMBL" id="SSNT01000022">
    <property type="protein sequence ID" value="THF76127.1"/>
    <property type="molecule type" value="Genomic_DNA"/>
</dbReference>
<evidence type="ECO:0000313" key="2">
    <source>
        <dbReference type="Proteomes" id="UP000310334"/>
    </source>
</evidence>
<comment type="caution">
    <text evidence="1">The sequence shown here is derived from an EMBL/GenBank/DDBJ whole genome shotgun (WGS) entry which is preliminary data.</text>
</comment>
<proteinExistence type="predicted"/>
<dbReference type="GO" id="GO:0004601">
    <property type="term" value="F:peroxidase activity"/>
    <property type="evidence" value="ECO:0007669"/>
    <property type="project" value="InterPro"/>
</dbReference>
<dbReference type="SUPFAM" id="SSF48317">
    <property type="entry name" value="Acid phosphatase/Vanadium-dependent haloperoxidase"/>
    <property type="match status" value="1"/>
</dbReference>
<dbReference type="RefSeq" id="WP_155443819.1">
    <property type="nucleotide sequence ID" value="NZ_CP046266.1"/>
</dbReference>
<organism evidence="1 2">
    <name type="scientific">Metabacillus sediminilitoris</name>
    <dbReference type="NCBI Taxonomy" id="2567941"/>
    <lineage>
        <taxon>Bacteria</taxon>
        <taxon>Bacillati</taxon>
        <taxon>Bacillota</taxon>
        <taxon>Bacilli</taxon>
        <taxon>Bacillales</taxon>
        <taxon>Bacillaceae</taxon>
        <taxon>Metabacillus</taxon>
    </lineage>
</organism>
<dbReference type="InterPro" id="IPR036938">
    <property type="entry name" value="PAP2/HPO_sf"/>
</dbReference>